<evidence type="ECO:0000256" key="1">
    <source>
        <dbReference type="SAM" id="Phobius"/>
    </source>
</evidence>
<keyword evidence="1" id="KW-1133">Transmembrane helix</keyword>
<reference evidence="3" key="1">
    <citation type="submission" date="2016-11" db="EMBL/GenBank/DDBJ databases">
        <title>Complete Genome Sequence of alachlor-degrading Sphingomonas sp. strain JJ-A5.</title>
        <authorList>
            <person name="Lee H."/>
            <person name="Ka J.-O."/>
        </authorList>
    </citation>
    <scope>NUCLEOTIDE SEQUENCE [LARGE SCALE GENOMIC DNA]</scope>
    <source>
        <strain evidence="3">JJ-A5</strain>
    </source>
</reference>
<dbReference type="Proteomes" id="UP000182063">
    <property type="component" value="Chromosome"/>
</dbReference>
<dbReference type="KEGG" id="sphj:BSL82_09840"/>
<sequence>MVLIKRILWPARASLFALIGGAVGLFGDLVSFFAEFLSAGMLVLIFAGITVAAALLCLQRAFMVNEGDPAAVEEVVQCAPCDAFRFGLFATAAFVLLMLIGQGQSATETVGRQLGLIQSDVTAIRSDVSDLHEMAQPHMIIKRPASAADHFNNAWLYHTMQRNPAKAREEIRALYARHTPRKMDAAQLYLDAGSAVTGRAQLVEEMQALARKTGDATLLVAAARGAESFQAGDIMIAEARRMDPELPFVWWDMQRIKPPRISGITPAERLKLLRVELADIEKFRSLYRAHPPTHFFFIPQYQGDLESLARQTSESLSQSVATFDDMVSGRLSERTRAEARKAYEEAMRNR</sequence>
<dbReference type="EMBL" id="CP018221">
    <property type="protein sequence ID" value="API59579.1"/>
    <property type="molecule type" value="Genomic_DNA"/>
</dbReference>
<feature type="transmembrane region" description="Helical" evidence="1">
    <location>
        <begin position="83"/>
        <end position="101"/>
    </location>
</feature>
<protein>
    <submittedName>
        <fullName evidence="2">Uncharacterized protein</fullName>
    </submittedName>
</protein>
<keyword evidence="3" id="KW-1185">Reference proteome</keyword>
<organism evidence="2 3">
    <name type="scientific">Tardibacter chloracetimidivorans</name>
    <dbReference type="NCBI Taxonomy" id="1921510"/>
    <lineage>
        <taxon>Bacteria</taxon>
        <taxon>Pseudomonadati</taxon>
        <taxon>Pseudomonadota</taxon>
        <taxon>Alphaproteobacteria</taxon>
        <taxon>Sphingomonadales</taxon>
        <taxon>Sphingomonadaceae</taxon>
        <taxon>Tardibacter</taxon>
    </lineage>
</organism>
<evidence type="ECO:0000313" key="2">
    <source>
        <dbReference type="EMBL" id="API59579.1"/>
    </source>
</evidence>
<feature type="transmembrane region" description="Helical" evidence="1">
    <location>
        <begin position="12"/>
        <end position="34"/>
    </location>
</feature>
<gene>
    <name evidence="2" type="ORF">BSL82_09840</name>
</gene>
<accession>A0A1L3ZVH2</accession>
<proteinExistence type="predicted"/>
<evidence type="ECO:0000313" key="3">
    <source>
        <dbReference type="Proteomes" id="UP000182063"/>
    </source>
</evidence>
<dbReference type="AlphaFoldDB" id="A0A1L3ZVH2"/>
<keyword evidence="1" id="KW-0812">Transmembrane</keyword>
<feature type="transmembrane region" description="Helical" evidence="1">
    <location>
        <begin position="40"/>
        <end position="62"/>
    </location>
</feature>
<name>A0A1L3ZVH2_9SPHN</name>
<keyword evidence="1" id="KW-0472">Membrane</keyword>